<feature type="transmembrane region" description="Helical" evidence="8">
    <location>
        <begin position="43"/>
        <end position="64"/>
    </location>
</feature>
<feature type="transmembrane region" description="Helical" evidence="8">
    <location>
        <begin position="76"/>
        <end position="95"/>
    </location>
</feature>
<evidence type="ECO:0000256" key="4">
    <source>
        <dbReference type="ARBA" id="ARBA00022475"/>
    </source>
</evidence>
<keyword evidence="3" id="KW-0813">Transport</keyword>
<feature type="transmembrane region" description="Helical" evidence="8">
    <location>
        <begin position="7"/>
        <end position="31"/>
    </location>
</feature>
<organism evidence="10 11">
    <name type="scientific">Sporolactobacillus spathodeae</name>
    <dbReference type="NCBI Taxonomy" id="1465502"/>
    <lineage>
        <taxon>Bacteria</taxon>
        <taxon>Bacillati</taxon>
        <taxon>Bacillota</taxon>
        <taxon>Bacilli</taxon>
        <taxon>Bacillales</taxon>
        <taxon>Sporolactobacillaceae</taxon>
        <taxon>Sporolactobacillus</taxon>
    </lineage>
</organism>
<dbReference type="PANTHER" id="PTHR23521:SF2">
    <property type="entry name" value="TRANSPORTER MFS SUPERFAMILY"/>
    <property type="match status" value="1"/>
</dbReference>
<evidence type="ECO:0000256" key="3">
    <source>
        <dbReference type="ARBA" id="ARBA00022448"/>
    </source>
</evidence>
<dbReference type="SUPFAM" id="SSF103473">
    <property type="entry name" value="MFS general substrate transporter"/>
    <property type="match status" value="1"/>
</dbReference>
<accession>A0ABS2Q6P5</accession>
<feature type="transmembrane region" description="Helical" evidence="8">
    <location>
        <begin position="245"/>
        <end position="267"/>
    </location>
</feature>
<feature type="transmembrane region" description="Helical" evidence="8">
    <location>
        <begin position="161"/>
        <end position="181"/>
    </location>
</feature>
<comment type="similarity">
    <text evidence="2">Belongs to the major facilitator superfamily. TCR/Tet family.</text>
</comment>
<dbReference type="InterPro" id="IPR011701">
    <property type="entry name" value="MFS"/>
</dbReference>
<evidence type="ECO:0000256" key="5">
    <source>
        <dbReference type="ARBA" id="ARBA00022692"/>
    </source>
</evidence>
<gene>
    <name evidence="10" type="ORF">JOC27_000918</name>
</gene>
<evidence type="ECO:0000313" key="10">
    <source>
        <dbReference type="EMBL" id="MBM7657469.1"/>
    </source>
</evidence>
<dbReference type="InterPro" id="IPR047200">
    <property type="entry name" value="MFS_YcaD-like"/>
</dbReference>
<dbReference type="PRINTS" id="PR01035">
    <property type="entry name" value="TCRTETA"/>
</dbReference>
<feature type="transmembrane region" description="Helical" evidence="8">
    <location>
        <begin position="330"/>
        <end position="353"/>
    </location>
</feature>
<dbReference type="InterPro" id="IPR001958">
    <property type="entry name" value="Tet-R_TetA/multi-R_MdtG-like"/>
</dbReference>
<dbReference type="PROSITE" id="PS00216">
    <property type="entry name" value="SUGAR_TRANSPORT_1"/>
    <property type="match status" value="1"/>
</dbReference>
<dbReference type="PROSITE" id="PS50850">
    <property type="entry name" value="MFS"/>
    <property type="match status" value="1"/>
</dbReference>
<keyword evidence="6 8" id="KW-1133">Transmembrane helix</keyword>
<sequence>MTSRRSLIFRFTLLLGSVFICGVAEGMLLPLLSSLLEKRGVSVLVNGLGTTALYLGMIIATPFMEKPMEKFGYKPFLFYGLVLIALSILLFPIQINLWFWFILRFTVGIGDSLLHFAAQTWIAIGSPANRRGRNIACYGLSFGLGIAVGPLLVRLLAYGRWVPFIAATVPCLLVALLMLLLKNERPSAVGKDASQSVGWIARYKKVIFLAWSGLVATFSFGFLDASMNNSFPIFALRSGYSVDDISILLPAFVAGGLLTQLPIGMLSDRIGRKILLPLLTFSSACLFILTGLFYDSFSWILGTFLLSGMLIGSLYSMSMSYVSDLLERPLLPLGNILLSIFYSIGCIFGPLSGSLLIGKNPDGRLFFGFSVMLLLITTSTALHQLILAKCREATH</sequence>
<comment type="caution">
    <text evidence="10">The sequence shown here is derived from an EMBL/GenBank/DDBJ whole genome shotgun (WGS) entry which is preliminary data.</text>
</comment>
<keyword evidence="11" id="KW-1185">Reference proteome</keyword>
<feature type="transmembrane region" description="Helical" evidence="8">
    <location>
        <begin position="299"/>
        <end position="318"/>
    </location>
</feature>
<dbReference type="EMBL" id="JAFBEV010000006">
    <property type="protein sequence ID" value="MBM7657469.1"/>
    <property type="molecule type" value="Genomic_DNA"/>
</dbReference>
<evidence type="ECO:0000256" key="7">
    <source>
        <dbReference type="ARBA" id="ARBA00023136"/>
    </source>
</evidence>
<dbReference type="RefSeq" id="WP_205005813.1">
    <property type="nucleotide sequence ID" value="NZ_CBCRXA010000014.1"/>
</dbReference>
<comment type="subcellular location">
    <subcellularLocation>
        <location evidence="1">Cell membrane</location>
        <topology evidence="1">Multi-pass membrane protein</topology>
    </subcellularLocation>
</comment>
<feature type="domain" description="Major facilitator superfamily (MFS) profile" evidence="9">
    <location>
        <begin position="10"/>
        <end position="395"/>
    </location>
</feature>
<dbReference type="Proteomes" id="UP000823201">
    <property type="component" value="Unassembled WGS sequence"/>
</dbReference>
<reference evidence="10 11" key="1">
    <citation type="submission" date="2021-01" db="EMBL/GenBank/DDBJ databases">
        <title>Genomic Encyclopedia of Type Strains, Phase IV (KMG-IV): sequencing the most valuable type-strain genomes for metagenomic binning, comparative biology and taxonomic classification.</title>
        <authorList>
            <person name="Goeker M."/>
        </authorList>
    </citation>
    <scope>NUCLEOTIDE SEQUENCE [LARGE SCALE GENOMIC DNA]</scope>
    <source>
        <strain evidence="10 11">DSM 100968</strain>
    </source>
</reference>
<dbReference type="InterPro" id="IPR020846">
    <property type="entry name" value="MFS_dom"/>
</dbReference>
<feature type="transmembrane region" description="Helical" evidence="8">
    <location>
        <begin position="101"/>
        <end position="123"/>
    </location>
</feature>
<proteinExistence type="inferred from homology"/>
<evidence type="ECO:0000256" key="2">
    <source>
        <dbReference type="ARBA" id="ARBA00007520"/>
    </source>
</evidence>
<dbReference type="Pfam" id="PF07690">
    <property type="entry name" value="MFS_1"/>
    <property type="match status" value="1"/>
</dbReference>
<dbReference type="InterPro" id="IPR005829">
    <property type="entry name" value="Sugar_transporter_CS"/>
</dbReference>
<evidence type="ECO:0000259" key="9">
    <source>
        <dbReference type="PROSITE" id="PS50850"/>
    </source>
</evidence>
<dbReference type="CDD" id="cd17477">
    <property type="entry name" value="MFS_YcaD_like"/>
    <property type="match status" value="1"/>
</dbReference>
<evidence type="ECO:0000256" key="1">
    <source>
        <dbReference type="ARBA" id="ARBA00004651"/>
    </source>
</evidence>
<feature type="transmembrane region" description="Helical" evidence="8">
    <location>
        <begin position="365"/>
        <end position="387"/>
    </location>
</feature>
<evidence type="ECO:0000256" key="8">
    <source>
        <dbReference type="SAM" id="Phobius"/>
    </source>
</evidence>
<dbReference type="PANTHER" id="PTHR23521">
    <property type="entry name" value="TRANSPORTER MFS SUPERFAMILY"/>
    <property type="match status" value="1"/>
</dbReference>
<protein>
    <submittedName>
        <fullName evidence="10">MFS family permease</fullName>
    </submittedName>
</protein>
<keyword evidence="7 8" id="KW-0472">Membrane</keyword>
<dbReference type="Gene3D" id="1.20.1250.20">
    <property type="entry name" value="MFS general substrate transporter like domains"/>
    <property type="match status" value="2"/>
</dbReference>
<keyword evidence="5 8" id="KW-0812">Transmembrane</keyword>
<evidence type="ECO:0000313" key="11">
    <source>
        <dbReference type="Proteomes" id="UP000823201"/>
    </source>
</evidence>
<feature type="transmembrane region" description="Helical" evidence="8">
    <location>
        <begin position="206"/>
        <end position="225"/>
    </location>
</feature>
<evidence type="ECO:0000256" key="6">
    <source>
        <dbReference type="ARBA" id="ARBA00022989"/>
    </source>
</evidence>
<name>A0ABS2Q6P5_9BACL</name>
<feature type="transmembrane region" description="Helical" evidence="8">
    <location>
        <begin position="274"/>
        <end position="293"/>
    </location>
</feature>
<keyword evidence="4" id="KW-1003">Cell membrane</keyword>
<feature type="transmembrane region" description="Helical" evidence="8">
    <location>
        <begin position="135"/>
        <end position="155"/>
    </location>
</feature>
<dbReference type="InterPro" id="IPR036259">
    <property type="entry name" value="MFS_trans_sf"/>
</dbReference>